<dbReference type="Pfam" id="PF02751">
    <property type="entry name" value="TFIIA_gamma_C"/>
    <property type="match status" value="1"/>
</dbReference>
<dbReference type="InterPro" id="IPR013969">
    <property type="entry name" value="Oligosacch_biosynth_Alg14"/>
</dbReference>
<evidence type="ECO:0000256" key="3">
    <source>
        <dbReference type="ARBA" id="ARBA00009731"/>
    </source>
</evidence>
<gene>
    <name evidence="12" type="ORF">ZEAMMB73_Zm00001d023281</name>
</gene>
<dbReference type="AlphaFoldDB" id="A0A1D6IRE2"/>
<dbReference type="InterPro" id="IPR009088">
    <property type="entry name" value="TFIIA_b-brl"/>
</dbReference>
<keyword evidence="6" id="KW-0256">Endoplasmic reticulum</keyword>
<keyword evidence="5" id="KW-0812">Transmembrane</keyword>
<comment type="similarity">
    <text evidence="3">Belongs to the ALG14 family.</text>
</comment>
<keyword evidence="10" id="KW-0539">Nucleus</keyword>
<evidence type="ECO:0000256" key="6">
    <source>
        <dbReference type="ARBA" id="ARBA00022824"/>
    </source>
</evidence>
<evidence type="ECO:0000256" key="7">
    <source>
        <dbReference type="ARBA" id="ARBA00022989"/>
    </source>
</evidence>
<dbReference type="SUPFAM" id="SSF50784">
    <property type="entry name" value="Transcription factor IIA (TFIIA), beta-barrel domain"/>
    <property type="match status" value="1"/>
</dbReference>
<keyword evidence="8" id="KW-0472">Membrane</keyword>
<feature type="domain" description="Transcription initiation factor IIA gamma subunit C-terminal" evidence="11">
    <location>
        <begin position="9"/>
        <end position="33"/>
    </location>
</feature>
<evidence type="ECO:0000256" key="1">
    <source>
        <dbReference type="ARBA" id="ARBA00004123"/>
    </source>
</evidence>
<name>A0A1D6IRE2_MAIZE</name>
<evidence type="ECO:0000313" key="12">
    <source>
        <dbReference type="EMBL" id="AQK38834.1"/>
    </source>
</evidence>
<comment type="subcellular location">
    <subcellularLocation>
        <location evidence="2">Endoplasmic reticulum membrane</location>
        <topology evidence="2">Single-pass membrane protein</topology>
    </subcellularLocation>
    <subcellularLocation>
        <location evidence="1">Nucleus</location>
    </subcellularLocation>
</comment>
<dbReference type="CDD" id="cd10014">
    <property type="entry name" value="TFIIA_gamma_C"/>
    <property type="match status" value="1"/>
</dbReference>
<dbReference type="PANTHER" id="PTHR12154:SF4">
    <property type="entry name" value="UDP-N-ACETYLGLUCOSAMINE TRANSFERASE SUBUNIT ALG14 HOMOLOG"/>
    <property type="match status" value="1"/>
</dbReference>
<sequence>MAFLITVQGHLHTNRVCDNVWTFILTDATFKSAEIQETPSKMGLNAVVAACYVFPVLVSVLAVRFFYVLWHSGQPESRLCATRLRCLIVLGSGGHTAEMMNIVTTLQKDRFTPRYYVAALTDNMSLQKAQVYEQSLIQVLGLGWSSIFYIESIARVKKLSLSVFSISEIQNTVAIYAHFDKCKLLKSGGACCRTGDVSVMNKCMRAVTVRWPSISAIGPGLGGAGVACARIRAEASMSPSTGGVFA</sequence>
<evidence type="ECO:0000256" key="2">
    <source>
        <dbReference type="ARBA" id="ARBA00004389"/>
    </source>
</evidence>
<evidence type="ECO:0000256" key="5">
    <source>
        <dbReference type="ARBA" id="ARBA00022692"/>
    </source>
</evidence>
<proteinExistence type="inferred from homology"/>
<evidence type="ECO:0000256" key="9">
    <source>
        <dbReference type="ARBA" id="ARBA00023163"/>
    </source>
</evidence>
<dbReference type="Pfam" id="PF08660">
    <property type="entry name" value="Alg14"/>
    <property type="match status" value="1"/>
</dbReference>
<dbReference type="ExpressionAtlas" id="A0A1D6IRE2">
    <property type="expression patterns" value="baseline"/>
</dbReference>
<evidence type="ECO:0000256" key="4">
    <source>
        <dbReference type="ARBA" id="ARBA00017467"/>
    </source>
</evidence>
<dbReference type="GO" id="GO:0005789">
    <property type="term" value="C:endoplasmic reticulum membrane"/>
    <property type="evidence" value="ECO:0007669"/>
    <property type="project" value="UniProtKB-SubCell"/>
</dbReference>
<dbReference type="GO" id="GO:0005672">
    <property type="term" value="C:transcription factor TFIIA complex"/>
    <property type="evidence" value="ECO:0007669"/>
    <property type="project" value="InterPro"/>
</dbReference>
<keyword evidence="9" id="KW-0804">Transcription</keyword>
<evidence type="ECO:0000256" key="8">
    <source>
        <dbReference type="ARBA" id="ARBA00023136"/>
    </source>
</evidence>
<accession>A0A1D6IRE2</accession>
<dbReference type="GO" id="GO:0006367">
    <property type="term" value="P:transcription initiation at RNA polymerase II promoter"/>
    <property type="evidence" value="ECO:0007669"/>
    <property type="project" value="InterPro"/>
</dbReference>
<organism evidence="12">
    <name type="scientific">Zea mays</name>
    <name type="common">Maize</name>
    <dbReference type="NCBI Taxonomy" id="4577"/>
    <lineage>
        <taxon>Eukaryota</taxon>
        <taxon>Viridiplantae</taxon>
        <taxon>Streptophyta</taxon>
        <taxon>Embryophyta</taxon>
        <taxon>Tracheophyta</taxon>
        <taxon>Spermatophyta</taxon>
        <taxon>Magnoliopsida</taxon>
        <taxon>Liliopsida</taxon>
        <taxon>Poales</taxon>
        <taxon>Poaceae</taxon>
        <taxon>PACMAD clade</taxon>
        <taxon>Panicoideae</taxon>
        <taxon>Andropogonodae</taxon>
        <taxon>Andropogoneae</taxon>
        <taxon>Tripsacinae</taxon>
        <taxon>Zea</taxon>
    </lineage>
</organism>
<dbReference type="GO" id="GO:0006488">
    <property type="term" value="P:dolichol-linked oligosaccharide biosynthetic process"/>
    <property type="evidence" value="ECO:0007669"/>
    <property type="project" value="InterPro"/>
</dbReference>
<dbReference type="InterPro" id="IPR015871">
    <property type="entry name" value="TFIIA_gsu_C"/>
</dbReference>
<dbReference type="PANTHER" id="PTHR12154">
    <property type="entry name" value="GLYCOSYL TRANSFERASE-RELATED"/>
    <property type="match status" value="1"/>
</dbReference>
<evidence type="ECO:0000259" key="11">
    <source>
        <dbReference type="Pfam" id="PF02751"/>
    </source>
</evidence>
<reference evidence="12" key="1">
    <citation type="submission" date="2015-12" db="EMBL/GenBank/DDBJ databases">
        <title>Update maize B73 reference genome by single molecule sequencing technologies.</title>
        <authorList>
            <consortium name="Maize Genome Sequencing Project"/>
            <person name="Ware D."/>
        </authorList>
    </citation>
    <scope>NUCLEOTIDE SEQUENCE</scope>
    <source>
        <tissue evidence="12">Seedling</tissue>
    </source>
</reference>
<evidence type="ECO:0000256" key="10">
    <source>
        <dbReference type="ARBA" id="ARBA00023242"/>
    </source>
</evidence>
<dbReference type="Gene3D" id="2.30.18.10">
    <property type="entry name" value="Transcription factor IIA (TFIIA), beta-barrel domain"/>
    <property type="match status" value="1"/>
</dbReference>
<protein>
    <recommendedName>
        <fullName evidence="4">UDP-N-acetylglucosamine transferase subunit ALG14</fullName>
    </recommendedName>
</protein>
<keyword evidence="7" id="KW-1133">Transmembrane helix</keyword>
<dbReference type="EMBL" id="CM000786">
    <property type="protein sequence ID" value="AQK38834.1"/>
    <property type="molecule type" value="Genomic_DNA"/>
</dbReference>